<dbReference type="EMBL" id="JAHDYR010000005">
    <property type="protein sequence ID" value="KAG9396887.1"/>
    <property type="molecule type" value="Genomic_DNA"/>
</dbReference>
<dbReference type="Pfam" id="PF12848">
    <property type="entry name" value="ABC_tran_Xtn"/>
    <property type="match status" value="1"/>
</dbReference>
<evidence type="ECO:0000256" key="4">
    <source>
        <dbReference type="SAM" id="Phobius"/>
    </source>
</evidence>
<feature type="transmembrane region" description="Helical" evidence="4">
    <location>
        <begin position="20"/>
        <end position="37"/>
    </location>
</feature>
<dbReference type="InterPro" id="IPR050611">
    <property type="entry name" value="ABCF"/>
</dbReference>
<gene>
    <name evidence="6" type="ORF">J8273_1934</name>
</gene>
<proteinExistence type="predicted"/>
<evidence type="ECO:0000313" key="7">
    <source>
        <dbReference type="Proteomes" id="UP000717585"/>
    </source>
</evidence>
<evidence type="ECO:0000256" key="3">
    <source>
        <dbReference type="ARBA" id="ARBA00022840"/>
    </source>
</evidence>
<dbReference type="OrthoDB" id="2110130at2759"/>
<dbReference type="AlphaFoldDB" id="A0A8J6BBM1"/>
<comment type="caution">
    <text evidence="6">The sequence shown here is derived from an EMBL/GenBank/DDBJ whole genome shotgun (WGS) entry which is preliminary data.</text>
</comment>
<dbReference type="Proteomes" id="UP000717585">
    <property type="component" value="Unassembled WGS sequence"/>
</dbReference>
<dbReference type="InterPro" id="IPR003439">
    <property type="entry name" value="ABC_transporter-like_ATP-bd"/>
</dbReference>
<dbReference type="PANTHER" id="PTHR19211">
    <property type="entry name" value="ATP-BINDING TRANSPORT PROTEIN-RELATED"/>
    <property type="match status" value="1"/>
</dbReference>
<dbReference type="Pfam" id="PF00005">
    <property type="entry name" value="ABC_tran"/>
    <property type="match status" value="2"/>
</dbReference>
<dbReference type="InterPro" id="IPR027417">
    <property type="entry name" value="P-loop_NTPase"/>
</dbReference>
<sequence>MASSSSRILSSSSTNHRAQVFLASMVVAKFVSLSHLIQTTMLRSIAMREVPIPEHLDIFFLEKEAPPVDQTPVEYIIEDIQKIIDKLEAEADAIVIEDPEDPRLIELYERIDDLEPELAVARASRLLIGLQFSKEMRAKKCHEFSGGWRMRVALAKALFYKPKILLLDDPTAHLDLEAVIWLETELAKYPHCLVMVSHSADFLDAVCNKIMLLENRHLSYWGGNYSSYLRARQDKEVDQMARYKKEQAELASAKSFVARFGHGTAKNARQAKSREKKIARMVEDGLTEKVSTQKTLTFRFPDVRKLPTPVLQMNGVMFGYPNSPILYENVWASLDMDSRVCLVGANGAGKSTLMKLFSQELLPLNGEVRAHTHLRIGRYHQHLADALDLEQTPLEFLMSKDEHDTELSIMRQKLGSYGLSGKMQVTRIGQLSDGQRVRVCFAWLGIQNPNILFLDEPTNSLDLETIDSLAACLECYSGGVLLISHDFRLVNAVANEIWICEDGKIERYPDNKTIVDYKEEMRRSLEEKQESEAMEIKE</sequence>
<dbReference type="SMART" id="SM00382">
    <property type="entry name" value="AAA"/>
    <property type="match status" value="1"/>
</dbReference>
<feature type="domain" description="ABC transporter" evidence="5">
    <location>
        <begin position="311"/>
        <end position="527"/>
    </location>
</feature>
<dbReference type="Gene3D" id="3.40.50.300">
    <property type="entry name" value="P-loop containing nucleotide triphosphate hydrolases"/>
    <property type="match status" value="2"/>
</dbReference>
<evidence type="ECO:0000313" key="6">
    <source>
        <dbReference type="EMBL" id="KAG9396887.1"/>
    </source>
</evidence>
<dbReference type="GO" id="GO:0005524">
    <property type="term" value="F:ATP binding"/>
    <property type="evidence" value="ECO:0007669"/>
    <property type="project" value="UniProtKB-KW"/>
</dbReference>
<keyword evidence="1" id="KW-0677">Repeat</keyword>
<evidence type="ECO:0000259" key="5">
    <source>
        <dbReference type="PROSITE" id="PS50893"/>
    </source>
</evidence>
<dbReference type="InterPro" id="IPR017871">
    <property type="entry name" value="ABC_transporter-like_CS"/>
</dbReference>
<dbReference type="FunFam" id="3.40.50.300:FF:000104">
    <property type="entry name" value="ATP-binding cassette sub-family F member 3"/>
    <property type="match status" value="1"/>
</dbReference>
<evidence type="ECO:0000256" key="2">
    <source>
        <dbReference type="ARBA" id="ARBA00022741"/>
    </source>
</evidence>
<keyword evidence="3" id="KW-0067">ATP-binding</keyword>
<dbReference type="CDD" id="cd03221">
    <property type="entry name" value="ABCF_EF-3"/>
    <property type="match status" value="1"/>
</dbReference>
<dbReference type="PROSITE" id="PS00211">
    <property type="entry name" value="ABC_TRANSPORTER_1"/>
    <property type="match status" value="1"/>
</dbReference>
<keyword evidence="7" id="KW-1185">Reference proteome</keyword>
<reference evidence="6" key="1">
    <citation type="submission" date="2021-05" db="EMBL/GenBank/DDBJ databases">
        <title>A free-living protist that lacks canonical eukaryotic 1 DNA replication and segregation systems.</title>
        <authorList>
            <person name="Salas-Leiva D.E."/>
            <person name="Tromer E.C."/>
            <person name="Curtis B.A."/>
            <person name="Jerlstrom-Hultqvist J."/>
            <person name="Kolisko M."/>
            <person name="Yi Z."/>
            <person name="Salas-Leiva J.S."/>
            <person name="Gallot-Lavallee L."/>
            <person name="Kops G.J.P.L."/>
            <person name="Archibald J.M."/>
            <person name="Simpson A.G.B."/>
            <person name="Roger A.J."/>
        </authorList>
    </citation>
    <scope>NUCLEOTIDE SEQUENCE</scope>
    <source>
        <strain evidence="6">BICM</strain>
    </source>
</reference>
<dbReference type="InterPro" id="IPR032781">
    <property type="entry name" value="ABC_tran_Xtn"/>
</dbReference>
<organism evidence="6 7">
    <name type="scientific">Carpediemonas membranifera</name>
    <dbReference type="NCBI Taxonomy" id="201153"/>
    <lineage>
        <taxon>Eukaryota</taxon>
        <taxon>Metamonada</taxon>
        <taxon>Carpediemonas-like organisms</taxon>
        <taxon>Carpediemonas</taxon>
    </lineage>
</organism>
<dbReference type="PROSITE" id="PS50893">
    <property type="entry name" value="ABC_TRANSPORTER_2"/>
    <property type="match status" value="2"/>
</dbReference>
<accession>A0A8J6BBM1</accession>
<dbReference type="SUPFAM" id="SSF52540">
    <property type="entry name" value="P-loop containing nucleoside triphosphate hydrolases"/>
    <property type="match status" value="2"/>
</dbReference>
<dbReference type="FunFam" id="3.40.50.300:FF:000011">
    <property type="entry name" value="Putative ABC transporter ATP-binding component"/>
    <property type="match status" value="1"/>
</dbReference>
<feature type="domain" description="ABC transporter" evidence="5">
    <location>
        <begin position="3"/>
        <end position="240"/>
    </location>
</feature>
<keyword evidence="4" id="KW-0472">Membrane</keyword>
<dbReference type="GO" id="GO:0016887">
    <property type="term" value="F:ATP hydrolysis activity"/>
    <property type="evidence" value="ECO:0007669"/>
    <property type="project" value="InterPro"/>
</dbReference>
<name>A0A8J6BBM1_9EUKA</name>
<protein>
    <submittedName>
        <fullName evidence="6">ABC transporter subfamily F member 2-like</fullName>
    </submittedName>
</protein>
<dbReference type="PANTHER" id="PTHR19211:SF15">
    <property type="entry name" value="ATP-BINDING CASSETTE SUB-FAMILY F MEMBER 2"/>
    <property type="match status" value="1"/>
</dbReference>
<keyword evidence="4" id="KW-1133">Transmembrane helix</keyword>
<keyword evidence="2" id="KW-0547">Nucleotide-binding</keyword>
<dbReference type="InterPro" id="IPR003593">
    <property type="entry name" value="AAA+_ATPase"/>
</dbReference>
<evidence type="ECO:0000256" key="1">
    <source>
        <dbReference type="ARBA" id="ARBA00022737"/>
    </source>
</evidence>
<keyword evidence="4" id="KW-0812">Transmembrane</keyword>